<keyword evidence="4" id="KW-0238">DNA-binding</keyword>
<evidence type="ECO:0000313" key="7">
    <source>
        <dbReference type="Proteomes" id="UP000272706"/>
    </source>
</evidence>
<comment type="function">
    <text evidence="1">Required for the transposition of the insertion element.</text>
</comment>
<sequence length="127" mass="13477">MSGRRAARLPLGLLCEHPYQPGRQAEAAGFAGPFRGASPRNSSSVTSVRGAPLGAHYCGRVSARVSTRKVKAITGELCGHAFSASSISAISKRLDQRLKALPAPASRVVCPIHPDARYEKVRRAARS</sequence>
<evidence type="ECO:0000256" key="1">
    <source>
        <dbReference type="ARBA" id="ARBA00002190"/>
    </source>
</evidence>
<dbReference type="AlphaFoldDB" id="A0A3A5JQA0"/>
<accession>A0A3A5JQA0</accession>
<evidence type="ECO:0000256" key="2">
    <source>
        <dbReference type="ARBA" id="ARBA00010961"/>
    </source>
</evidence>
<evidence type="ECO:0000313" key="6">
    <source>
        <dbReference type="EMBL" id="RJT20974.1"/>
    </source>
</evidence>
<evidence type="ECO:0000256" key="3">
    <source>
        <dbReference type="ARBA" id="ARBA00022578"/>
    </source>
</evidence>
<comment type="caution">
    <text evidence="6">The sequence shown here is derived from an EMBL/GenBank/DDBJ whole genome shotgun (WGS) entry which is preliminary data.</text>
</comment>
<evidence type="ECO:0000256" key="4">
    <source>
        <dbReference type="ARBA" id="ARBA00023125"/>
    </source>
</evidence>
<proteinExistence type="inferred from homology"/>
<comment type="similarity">
    <text evidence="2">Belongs to the transposase mutator family.</text>
</comment>
<keyword evidence="7" id="KW-1185">Reference proteome</keyword>
<evidence type="ECO:0000256" key="5">
    <source>
        <dbReference type="ARBA" id="ARBA00023172"/>
    </source>
</evidence>
<dbReference type="InterPro" id="IPR001207">
    <property type="entry name" value="Transposase_mutator"/>
</dbReference>
<dbReference type="GO" id="GO:0003677">
    <property type="term" value="F:DNA binding"/>
    <property type="evidence" value="ECO:0007669"/>
    <property type="project" value="UniProtKB-KW"/>
</dbReference>
<organism evidence="6 7">
    <name type="scientific">Mesorhizobium waimense</name>
    <dbReference type="NCBI Taxonomy" id="1300307"/>
    <lineage>
        <taxon>Bacteria</taxon>
        <taxon>Pseudomonadati</taxon>
        <taxon>Pseudomonadota</taxon>
        <taxon>Alphaproteobacteria</taxon>
        <taxon>Hyphomicrobiales</taxon>
        <taxon>Phyllobacteriaceae</taxon>
        <taxon>Mesorhizobium</taxon>
    </lineage>
</organism>
<gene>
    <name evidence="6" type="ORF">D3227_39840</name>
</gene>
<dbReference type="Proteomes" id="UP000272706">
    <property type="component" value="Unassembled WGS sequence"/>
</dbReference>
<keyword evidence="3" id="KW-0815">Transposition</keyword>
<dbReference type="OrthoDB" id="165209at2"/>
<name>A0A3A5JQA0_9HYPH</name>
<keyword evidence="5" id="KW-0233">DNA recombination</keyword>
<dbReference type="Pfam" id="PF00872">
    <property type="entry name" value="Transposase_mut"/>
    <property type="match status" value="1"/>
</dbReference>
<reference evidence="6 7" key="1">
    <citation type="submission" date="2018-09" db="EMBL/GenBank/DDBJ databases">
        <title>Mesorhizobium carmichaelinearum sp. nov. isolated from Carmichaelinea spp. root nodules in New Zealand.</title>
        <authorList>
            <person name="De Meyer S.E."/>
        </authorList>
    </citation>
    <scope>NUCLEOTIDE SEQUENCE [LARGE SCALE GENOMIC DNA]</scope>
    <source>
        <strain evidence="6 7">ICMP19557</strain>
    </source>
</reference>
<protein>
    <submittedName>
        <fullName evidence="6">Uncharacterized protein</fullName>
    </submittedName>
</protein>
<dbReference type="GO" id="GO:0004803">
    <property type="term" value="F:transposase activity"/>
    <property type="evidence" value="ECO:0007669"/>
    <property type="project" value="InterPro"/>
</dbReference>
<dbReference type="EMBL" id="QZWZ01000119">
    <property type="protein sequence ID" value="RJT20974.1"/>
    <property type="molecule type" value="Genomic_DNA"/>
</dbReference>
<dbReference type="GO" id="GO:0006313">
    <property type="term" value="P:DNA transposition"/>
    <property type="evidence" value="ECO:0007669"/>
    <property type="project" value="InterPro"/>
</dbReference>